<proteinExistence type="predicted"/>
<evidence type="ECO:0000256" key="2">
    <source>
        <dbReference type="ARBA" id="ARBA00022692"/>
    </source>
</evidence>
<evidence type="ECO:0000256" key="7">
    <source>
        <dbReference type="ARBA" id="ARBA00023136"/>
    </source>
</evidence>
<dbReference type="Pfam" id="PF02225">
    <property type="entry name" value="PA"/>
    <property type="match status" value="1"/>
</dbReference>
<sequence length="435" mass="48143">MRIGPLAVYSDRFSHYKQRCSLHCQMLLSPLLLTWLLPVSFTAASLIVPSTNITHQDRAAAFGPLIGHTGLAGILIPIDILDSTSSAAGCHPLSLDALNHLGAILDSSDPVRNRTLPPSIHWFAMVQRGECSFTQKIRSMQSSGASAVIVGDNSLFGDLITMYGQGNVSDIVVPSSFISTSAYQELRMLAYAVCKGSCKSHSNVSRVENTSLNDISDSSRRTPIHPIAISRQSLNSIVPDGPAEERIRRLETVSAFYSYDAIHDLCSQAHIPCLYVLLMPLDPVFPVIDVIIVTVMSLIAPIVVMLCIYYVWLFLQFHFRRKPTVSRDDLLQVPTKVFATSRQNENDPTICAICLTDFQDDETLRKFAVCHHEFHIECIDPWLENYSRICPICKREIIPIESTPLLESTRETTQMSGARLSATTTQHISGAADIV</sequence>
<accession>A0ABQ8ESK2</accession>
<evidence type="ECO:0000259" key="10">
    <source>
        <dbReference type="PROSITE" id="PS50089"/>
    </source>
</evidence>
<keyword evidence="4 8" id="KW-0863">Zinc-finger</keyword>
<evidence type="ECO:0000256" key="9">
    <source>
        <dbReference type="SAM" id="Phobius"/>
    </source>
</evidence>
<keyword evidence="7 9" id="KW-0472">Membrane</keyword>
<organism evidence="11 12">
    <name type="scientific">Batrachochytrium salamandrivorans</name>
    <dbReference type="NCBI Taxonomy" id="1357716"/>
    <lineage>
        <taxon>Eukaryota</taxon>
        <taxon>Fungi</taxon>
        <taxon>Fungi incertae sedis</taxon>
        <taxon>Chytridiomycota</taxon>
        <taxon>Chytridiomycota incertae sedis</taxon>
        <taxon>Chytridiomycetes</taxon>
        <taxon>Rhizophydiales</taxon>
        <taxon>Rhizophydiales incertae sedis</taxon>
        <taxon>Batrachochytrium</taxon>
    </lineage>
</organism>
<gene>
    <name evidence="11" type="ORF">BASA50_000867</name>
</gene>
<name>A0ABQ8ESK2_9FUNG</name>
<keyword evidence="6 9" id="KW-1133">Transmembrane helix</keyword>
<evidence type="ECO:0000256" key="8">
    <source>
        <dbReference type="PROSITE-ProRule" id="PRU00175"/>
    </source>
</evidence>
<dbReference type="PROSITE" id="PS50089">
    <property type="entry name" value="ZF_RING_2"/>
    <property type="match status" value="1"/>
</dbReference>
<feature type="transmembrane region" description="Helical" evidence="9">
    <location>
        <begin position="290"/>
        <end position="312"/>
    </location>
</feature>
<dbReference type="InterPro" id="IPR001841">
    <property type="entry name" value="Znf_RING"/>
</dbReference>
<comment type="subcellular location">
    <subcellularLocation>
        <location evidence="1">Membrane</location>
    </subcellularLocation>
</comment>
<dbReference type="PANTHER" id="PTHR46539:SF1">
    <property type="entry name" value="E3 UBIQUITIN-PROTEIN LIGASE ATL42"/>
    <property type="match status" value="1"/>
</dbReference>
<evidence type="ECO:0000313" key="11">
    <source>
        <dbReference type="EMBL" id="KAH6585923.1"/>
    </source>
</evidence>
<evidence type="ECO:0000313" key="12">
    <source>
        <dbReference type="Proteomes" id="UP001648503"/>
    </source>
</evidence>
<dbReference type="Gene3D" id="3.30.40.10">
    <property type="entry name" value="Zinc/RING finger domain, C3HC4 (zinc finger)"/>
    <property type="match status" value="1"/>
</dbReference>
<dbReference type="SMART" id="SM00184">
    <property type="entry name" value="RING"/>
    <property type="match status" value="1"/>
</dbReference>
<dbReference type="Pfam" id="PF13639">
    <property type="entry name" value="zf-RING_2"/>
    <property type="match status" value="1"/>
</dbReference>
<evidence type="ECO:0000256" key="3">
    <source>
        <dbReference type="ARBA" id="ARBA00022723"/>
    </source>
</evidence>
<dbReference type="PANTHER" id="PTHR46539">
    <property type="entry name" value="E3 UBIQUITIN-PROTEIN LIGASE ATL42"/>
    <property type="match status" value="1"/>
</dbReference>
<reference evidence="11 12" key="1">
    <citation type="submission" date="2021-02" db="EMBL/GenBank/DDBJ databases">
        <title>Variation within the Batrachochytrium salamandrivorans European outbreak.</title>
        <authorList>
            <person name="Kelly M."/>
            <person name="Pasmans F."/>
            <person name="Shea T.P."/>
            <person name="Munoz J.F."/>
            <person name="Carranza S."/>
            <person name="Cuomo C.A."/>
            <person name="Martel A."/>
        </authorList>
    </citation>
    <scope>NUCLEOTIDE SEQUENCE [LARGE SCALE GENOMIC DNA]</scope>
    <source>
        <strain evidence="11 12">AMFP18/2</strain>
    </source>
</reference>
<comment type="caution">
    <text evidence="11">The sequence shown here is derived from an EMBL/GenBank/DDBJ whole genome shotgun (WGS) entry which is preliminary data.</text>
</comment>
<dbReference type="InterPro" id="IPR003137">
    <property type="entry name" value="PA_domain"/>
</dbReference>
<dbReference type="Proteomes" id="UP001648503">
    <property type="component" value="Unassembled WGS sequence"/>
</dbReference>
<keyword evidence="5" id="KW-0862">Zinc</keyword>
<dbReference type="InterPro" id="IPR013083">
    <property type="entry name" value="Znf_RING/FYVE/PHD"/>
</dbReference>
<keyword evidence="12" id="KW-1185">Reference proteome</keyword>
<evidence type="ECO:0000256" key="5">
    <source>
        <dbReference type="ARBA" id="ARBA00022833"/>
    </source>
</evidence>
<keyword evidence="2 9" id="KW-0812">Transmembrane</keyword>
<evidence type="ECO:0000256" key="6">
    <source>
        <dbReference type="ARBA" id="ARBA00022989"/>
    </source>
</evidence>
<dbReference type="EMBL" id="JAFCIX010000577">
    <property type="protein sequence ID" value="KAH6585923.1"/>
    <property type="molecule type" value="Genomic_DNA"/>
</dbReference>
<evidence type="ECO:0000256" key="4">
    <source>
        <dbReference type="ARBA" id="ARBA00022771"/>
    </source>
</evidence>
<protein>
    <recommendedName>
        <fullName evidence="10">RING-type domain-containing protein</fullName>
    </recommendedName>
</protein>
<dbReference type="Gene3D" id="3.50.30.30">
    <property type="match status" value="1"/>
</dbReference>
<evidence type="ECO:0000256" key="1">
    <source>
        <dbReference type="ARBA" id="ARBA00004370"/>
    </source>
</evidence>
<dbReference type="SUPFAM" id="SSF57850">
    <property type="entry name" value="RING/U-box"/>
    <property type="match status" value="1"/>
</dbReference>
<feature type="domain" description="RING-type" evidence="10">
    <location>
        <begin position="351"/>
        <end position="394"/>
    </location>
</feature>
<keyword evidence="3" id="KW-0479">Metal-binding</keyword>